<evidence type="ECO:0000313" key="2">
    <source>
        <dbReference type="Proteomes" id="UP000033961"/>
    </source>
</evidence>
<proteinExistence type="predicted"/>
<accession>A0A2P1QVX0</accession>
<organism evidence="1 2">
    <name type="scientific">Leptospira santarosai</name>
    <dbReference type="NCBI Taxonomy" id="28183"/>
    <lineage>
        <taxon>Bacteria</taxon>
        <taxon>Pseudomonadati</taxon>
        <taxon>Spirochaetota</taxon>
        <taxon>Spirochaetia</taxon>
        <taxon>Leptospirales</taxon>
        <taxon>Leptospiraceae</taxon>
        <taxon>Leptospira</taxon>
    </lineage>
</organism>
<evidence type="ECO:0000313" key="1">
    <source>
        <dbReference type="EMBL" id="AVQ13050.1"/>
    </source>
</evidence>
<sequence length="505" mass="59579">MDQEDVIVYYEQIQKFVSKLDQRNLVKFIIKKIRETERIIDISKRKFDLWNLFFLLKMAVRYGSSFPQMIIKDEHLVGLHNLCRGLNNFVPPEIGPPNYISATKVLRLICYQQFWLQYNLIYQDVGRVIKLIEYSELDPASIIDSELNISTQHFLKYTYVLFVWVKQFPQTDFFDLDAVSSILEDKQMLKSITNSLKKDLIEMKAVIESSSPIESKRLEAFEQSTLFRFPIWEIEGELYLVSTKLLEKFILHFLIEKLSRISSFETENCLSKGFEKYIELYLLEGREKYLSEESVRNKYSLSEGKKVTDFLITSSYGNIYLECKAILVQPLTKVFPKSEVLIKSYKDSIIKALVQGIDTDSYEKINSKMKKYILIVTLEDTYFGSFYDTYDEFIKDGLIKYYPGYESAVASFGFDKIFIISISDYEYIMTYSRQEEKVIVQLLDELSVVLLKKKRYLCFRGFLQDFIKEKHGKDYLLTIDTLQNATNSLFQEIKDEIRRTIIRRT</sequence>
<dbReference type="Proteomes" id="UP000033961">
    <property type="component" value="Chromosome I"/>
</dbReference>
<gene>
    <name evidence="1" type="ORF">XB16_2746</name>
</gene>
<protein>
    <submittedName>
        <fullName evidence="1">Transglycosylase</fullName>
    </submittedName>
</protein>
<reference evidence="1 2" key="1">
    <citation type="journal article" date="2015" name="Genome Announc.">
        <title>Draft Genome Sequences of Leptospira santarosai Strains U160, U164, and U233, Isolated from Asymptomatic Cattle.</title>
        <authorList>
            <person name="Kremer F.S."/>
            <person name="Eslabao M.R."/>
            <person name="Provisor M."/>
            <person name="Woloski R.D."/>
            <person name="Ramires O.V."/>
            <person name="Moreno L.Z."/>
            <person name="Moreno A.M."/>
            <person name="Hamond C."/>
            <person name="Lilenbaum W."/>
            <person name="Dellagostin O.A."/>
        </authorList>
    </citation>
    <scope>NUCLEOTIDE SEQUENCE [LARGE SCALE GENOMIC DNA]</scope>
    <source>
        <strain evidence="1 2">U160</strain>
    </source>
</reference>
<dbReference type="EMBL" id="CP027843">
    <property type="protein sequence ID" value="AVQ13050.1"/>
    <property type="molecule type" value="Genomic_DNA"/>
</dbReference>
<dbReference type="AlphaFoldDB" id="A0A2P1QVX0"/>
<name>A0A2P1QVX0_9LEPT</name>